<protein>
    <recommendedName>
        <fullName evidence="5">Enoyl reductase (ER) domain-containing protein</fullName>
    </recommendedName>
</protein>
<dbReference type="EMBL" id="UINC01020424">
    <property type="protein sequence ID" value="SVA85780.1"/>
    <property type="molecule type" value="Genomic_DNA"/>
</dbReference>
<keyword evidence="1" id="KW-0560">Oxidoreductase</keyword>
<evidence type="ECO:0000313" key="4">
    <source>
        <dbReference type="EMBL" id="SVA85780.1"/>
    </source>
</evidence>
<proteinExistence type="predicted"/>
<feature type="domain" description="Oxidoreductase N-terminal" evidence="3">
    <location>
        <begin position="2"/>
        <end position="104"/>
    </location>
</feature>
<dbReference type="InterPro" id="IPR036291">
    <property type="entry name" value="NAD(P)-bd_dom_sf"/>
</dbReference>
<evidence type="ECO:0000259" key="2">
    <source>
        <dbReference type="Pfam" id="PF00107"/>
    </source>
</evidence>
<feature type="non-terminal residue" evidence="4">
    <location>
        <position position="1"/>
    </location>
</feature>
<dbReference type="Gene3D" id="3.90.180.10">
    <property type="entry name" value="Medium-chain alcohol dehydrogenases, catalytic domain"/>
    <property type="match status" value="1"/>
</dbReference>
<dbReference type="FunFam" id="3.40.50.720:FF:000121">
    <property type="entry name" value="Prostaglandin reductase 2"/>
    <property type="match status" value="1"/>
</dbReference>
<dbReference type="AlphaFoldDB" id="A0A381Z962"/>
<name>A0A381Z962_9ZZZZ</name>
<reference evidence="4" key="1">
    <citation type="submission" date="2018-05" db="EMBL/GenBank/DDBJ databases">
        <authorList>
            <person name="Lanie J.A."/>
            <person name="Ng W.-L."/>
            <person name="Kazmierczak K.M."/>
            <person name="Andrzejewski T.M."/>
            <person name="Davidsen T.M."/>
            <person name="Wayne K.J."/>
            <person name="Tettelin H."/>
            <person name="Glass J.I."/>
            <person name="Rusch D."/>
            <person name="Podicherti R."/>
            <person name="Tsui H.-C.T."/>
            <person name="Winkler M.E."/>
        </authorList>
    </citation>
    <scope>NUCLEOTIDE SEQUENCE</scope>
</reference>
<dbReference type="PANTHER" id="PTHR43205:SF7">
    <property type="entry name" value="PROSTAGLANDIN REDUCTASE 1"/>
    <property type="match status" value="1"/>
</dbReference>
<dbReference type="Pfam" id="PF00107">
    <property type="entry name" value="ADH_zinc_N"/>
    <property type="match status" value="1"/>
</dbReference>
<dbReference type="CDD" id="cd05288">
    <property type="entry name" value="PGDH"/>
    <property type="match status" value="1"/>
</dbReference>
<dbReference type="SUPFAM" id="SSF51735">
    <property type="entry name" value="NAD(P)-binding Rossmann-fold domains"/>
    <property type="match status" value="1"/>
</dbReference>
<feature type="domain" description="Alcohol dehydrogenase-like C-terminal" evidence="2">
    <location>
        <begin position="152"/>
        <end position="240"/>
    </location>
</feature>
<dbReference type="InterPro" id="IPR045010">
    <property type="entry name" value="MDR_fam"/>
</dbReference>
<gene>
    <name evidence="4" type="ORF">METZ01_LOCUS138634</name>
</gene>
<dbReference type="Pfam" id="PF16884">
    <property type="entry name" value="ADH_N_2"/>
    <property type="match status" value="1"/>
</dbReference>
<dbReference type="InterPro" id="IPR041694">
    <property type="entry name" value="ADH_N_2"/>
</dbReference>
<dbReference type="InterPro" id="IPR011032">
    <property type="entry name" value="GroES-like_sf"/>
</dbReference>
<dbReference type="SUPFAM" id="SSF50129">
    <property type="entry name" value="GroES-like"/>
    <property type="match status" value="1"/>
</dbReference>
<dbReference type="GO" id="GO:0016628">
    <property type="term" value="F:oxidoreductase activity, acting on the CH-CH group of donors, NAD or NADP as acceptor"/>
    <property type="evidence" value="ECO:0007669"/>
    <property type="project" value="InterPro"/>
</dbReference>
<organism evidence="4">
    <name type="scientific">marine metagenome</name>
    <dbReference type="NCBI Taxonomy" id="408172"/>
    <lineage>
        <taxon>unclassified sequences</taxon>
        <taxon>metagenomes</taxon>
        <taxon>ecological metagenomes</taxon>
    </lineage>
</organism>
<dbReference type="InterPro" id="IPR013149">
    <property type="entry name" value="ADH-like_C"/>
</dbReference>
<evidence type="ECO:0000259" key="3">
    <source>
        <dbReference type="Pfam" id="PF16884"/>
    </source>
</evidence>
<feature type="non-terminal residue" evidence="4">
    <location>
        <position position="242"/>
    </location>
</feature>
<dbReference type="PANTHER" id="PTHR43205">
    <property type="entry name" value="PROSTAGLANDIN REDUCTASE"/>
    <property type="match status" value="1"/>
</dbReference>
<accession>A0A381Z962</accession>
<dbReference type="Gene3D" id="3.40.50.720">
    <property type="entry name" value="NAD(P)-binding Rossmann-like Domain"/>
    <property type="match status" value="1"/>
</dbReference>
<evidence type="ECO:0008006" key="5">
    <source>
        <dbReference type="Google" id="ProtNLM"/>
    </source>
</evidence>
<evidence type="ECO:0000256" key="1">
    <source>
        <dbReference type="ARBA" id="ARBA00023002"/>
    </source>
</evidence>
<sequence length="242" mass="25186">VVLAKRPEGQLLESDFKVVEEELADLNDGEVLLQVEHLSVDAFIRTTLDGPKGLHGTIDLNTAVTALGVGRVRQSNFKGLNQGDAVFGPMGAQTNVIWPGDMLRRLDESEVQARTYLGAMGMTTGLTAYAGLLLVGQVKQGDTVVVSAAAGAVGSVACQLGKITGAKVIGIAGGSAKCDFLRSEIGCDDAIDYKAGDLNEKLKKVTPKGINVFFDNVGGEVLDAALDNIAISARVVICGAIS</sequence>